<reference evidence="5" key="1">
    <citation type="submission" date="2021-10" db="EMBL/GenBank/DDBJ databases">
        <authorList>
            <person name="Criscuolo A."/>
        </authorList>
    </citation>
    <scope>NUCLEOTIDE SEQUENCE</scope>
    <source>
        <strain evidence="5">CIP111885</strain>
    </source>
</reference>
<feature type="region of interest" description="Disordered" evidence="2">
    <location>
        <begin position="162"/>
        <end position="181"/>
    </location>
</feature>
<dbReference type="AlphaFoldDB" id="A0A9C7G8I9"/>
<organism evidence="5 6">
    <name type="scientific">Pseudoneobacillus rhizosphaerae</name>
    <dbReference type="NCBI Taxonomy" id="2880968"/>
    <lineage>
        <taxon>Bacteria</taxon>
        <taxon>Bacillati</taxon>
        <taxon>Bacillota</taxon>
        <taxon>Bacilli</taxon>
        <taxon>Bacillales</taxon>
        <taxon>Bacillaceae</taxon>
        <taxon>Pseudoneobacillus</taxon>
    </lineage>
</organism>
<gene>
    <name evidence="5" type="ORF">NEOCIP111885_01307</name>
</gene>
<dbReference type="GO" id="GO:0006801">
    <property type="term" value="P:superoxide metabolic process"/>
    <property type="evidence" value="ECO:0007669"/>
    <property type="project" value="InterPro"/>
</dbReference>
<dbReference type="RefSeq" id="WP_230495882.1">
    <property type="nucleotide sequence ID" value="NZ_CAKJTG010000006.1"/>
</dbReference>
<dbReference type="SUPFAM" id="SSF49329">
    <property type="entry name" value="Cu,Zn superoxide dismutase-like"/>
    <property type="match status" value="1"/>
</dbReference>
<dbReference type="PANTHER" id="PTHR10003">
    <property type="entry name" value="SUPEROXIDE DISMUTASE CU-ZN -RELATED"/>
    <property type="match status" value="1"/>
</dbReference>
<dbReference type="InterPro" id="IPR001424">
    <property type="entry name" value="SOD_Cu_Zn_dom"/>
</dbReference>
<evidence type="ECO:0000256" key="3">
    <source>
        <dbReference type="SAM" id="SignalP"/>
    </source>
</evidence>
<feature type="signal peptide" evidence="3">
    <location>
        <begin position="1"/>
        <end position="22"/>
    </location>
</feature>
<evidence type="ECO:0000256" key="1">
    <source>
        <dbReference type="ARBA" id="ARBA00010457"/>
    </source>
</evidence>
<sequence length="181" mass="19449">MKKPISFMLFSILFLVAGIAFAQGVYGNKDAKQGDMDSFVIDLKNNKGERMGTASFEHSGNVLRLTINASGLTPGKHGFHIHENPIVGNDFNTAGSHFNPTGKKHGHLNPEGPHLGDLLNLEVDAKGNANQTFELKDLTLEKGKPNSILGKSLIIHAMEDDYKTDPSGNSGDRVAGGNILN</sequence>
<keyword evidence="6" id="KW-1185">Reference proteome</keyword>
<feature type="chain" id="PRO_5038461555" description="Superoxide dismutase copper/zinc binding domain-containing protein" evidence="3">
    <location>
        <begin position="23"/>
        <end position="181"/>
    </location>
</feature>
<dbReference type="Gene3D" id="2.60.40.200">
    <property type="entry name" value="Superoxide dismutase, copper/zinc binding domain"/>
    <property type="match status" value="1"/>
</dbReference>
<feature type="domain" description="Superoxide dismutase copper/zinc binding" evidence="4">
    <location>
        <begin position="52"/>
        <end position="179"/>
    </location>
</feature>
<dbReference type="InterPro" id="IPR036423">
    <property type="entry name" value="SOD-like_Cu/Zn_dom_sf"/>
</dbReference>
<dbReference type="PRINTS" id="PR00068">
    <property type="entry name" value="CUZNDISMTASE"/>
</dbReference>
<evidence type="ECO:0000313" key="5">
    <source>
        <dbReference type="EMBL" id="CAG9607615.1"/>
    </source>
</evidence>
<evidence type="ECO:0000313" key="6">
    <source>
        <dbReference type="Proteomes" id="UP000789845"/>
    </source>
</evidence>
<protein>
    <recommendedName>
        <fullName evidence="4">Superoxide dismutase copper/zinc binding domain-containing protein</fullName>
    </recommendedName>
</protein>
<comment type="caution">
    <text evidence="5">The sequence shown here is derived from an EMBL/GenBank/DDBJ whole genome shotgun (WGS) entry which is preliminary data.</text>
</comment>
<accession>A0A9C7G8I9</accession>
<dbReference type="Proteomes" id="UP000789845">
    <property type="component" value="Unassembled WGS sequence"/>
</dbReference>
<dbReference type="Pfam" id="PF00080">
    <property type="entry name" value="Sod_Cu"/>
    <property type="match status" value="1"/>
</dbReference>
<dbReference type="EMBL" id="CAKJTG010000006">
    <property type="protein sequence ID" value="CAG9607615.1"/>
    <property type="molecule type" value="Genomic_DNA"/>
</dbReference>
<keyword evidence="3" id="KW-0732">Signal</keyword>
<evidence type="ECO:0000259" key="4">
    <source>
        <dbReference type="Pfam" id="PF00080"/>
    </source>
</evidence>
<dbReference type="InterPro" id="IPR024134">
    <property type="entry name" value="SOD_Cu/Zn_/chaperone"/>
</dbReference>
<evidence type="ECO:0000256" key="2">
    <source>
        <dbReference type="SAM" id="MobiDB-lite"/>
    </source>
</evidence>
<dbReference type="GO" id="GO:0005507">
    <property type="term" value="F:copper ion binding"/>
    <property type="evidence" value="ECO:0007669"/>
    <property type="project" value="InterPro"/>
</dbReference>
<comment type="similarity">
    <text evidence="1">Belongs to the Cu-Zn superoxide dismutase family.</text>
</comment>
<dbReference type="CDD" id="cd00305">
    <property type="entry name" value="Cu-Zn_Superoxide_Dismutase"/>
    <property type="match status" value="1"/>
</dbReference>
<proteinExistence type="inferred from homology"/>
<name>A0A9C7G8I9_9BACI</name>